<dbReference type="OrthoDB" id="2769928at2"/>
<gene>
    <name evidence="2" type="ORF">SAMN04488105_102303</name>
</gene>
<sequence>MAMQVRQAQAGRDTGDHDYPEFLRGVAGTLWNRRALDAELGGLCHPQLIHRQALGMGYGAEALRGEALELLAALPDISARTEDVICSGTPRVGMLGAQRLHLNGSHTGGGVFGEPSRRRLRFRVLADIYAKDGRLCELWAVRDSGAILRQLGLCPRRWAAERIGAETGDGPFRPAQDQPGPYTGQGNGNQWGLAFAALLERVMGMGFSEIAAQYDPAARLAYPGGVLDEGAGGAERFWFGLRAAFPDARFTIHHVIGREDRLMPPRAALRWSLDGRHAGWGAFGAPSGARVHVMGISHAEFGPDGLRREWTLYDEAAVCMQISAGASSARPEGVLAAE</sequence>
<feature type="region of interest" description="Disordered" evidence="1">
    <location>
        <begin position="166"/>
        <end position="186"/>
    </location>
</feature>
<dbReference type="PANTHER" id="PTHR38436:SF1">
    <property type="entry name" value="ESTER CYCLASE"/>
    <property type="match status" value="1"/>
</dbReference>
<proteinExistence type="predicted"/>
<evidence type="ECO:0000256" key="1">
    <source>
        <dbReference type="SAM" id="MobiDB-lite"/>
    </source>
</evidence>
<evidence type="ECO:0000313" key="2">
    <source>
        <dbReference type="EMBL" id="SDE28890.1"/>
    </source>
</evidence>
<dbReference type="EMBL" id="FNAV01000002">
    <property type="protein sequence ID" value="SDE28890.1"/>
    <property type="molecule type" value="Genomic_DNA"/>
</dbReference>
<reference evidence="3" key="1">
    <citation type="submission" date="2016-10" db="EMBL/GenBank/DDBJ databases">
        <authorList>
            <person name="Varghese N."/>
            <person name="Submissions S."/>
        </authorList>
    </citation>
    <scope>NUCLEOTIDE SEQUENCE [LARGE SCALE GENOMIC DNA]</scope>
    <source>
        <strain evidence="3">DSM 10146</strain>
    </source>
</reference>
<dbReference type="PANTHER" id="PTHR38436">
    <property type="entry name" value="POLYKETIDE CYCLASE SNOAL-LIKE DOMAIN"/>
    <property type="match status" value="1"/>
</dbReference>
<dbReference type="InterPro" id="IPR032710">
    <property type="entry name" value="NTF2-like_dom_sf"/>
</dbReference>
<organism evidence="2 3">
    <name type="scientific">Salipiger thiooxidans</name>
    <dbReference type="NCBI Taxonomy" id="282683"/>
    <lineage>
        <taxon>Bacteria</taxon>
        <taxon>Pseudomonadati</taxon>
        <taxon>Pseudomonadota</taxon>
        <taxon>Alphaproteobacteria</taxon>
        <taxon>Rhodobacterales</taxon>
        <taxon>Roseobacteraceae</taxon>
        <taxon>Salipiger</taxon>
    </lineage>
</organism>
<accession>A0A1G7BQE7</accession>
<keyword evidence="3" id="KW-1185">Reference proteome</keyword>
<dbReference type="GO" id="GO:0030638">
    <property type="term" value="P:polyketide metabolic process"/>
    <property type="evidence" value="ECO:0007669"/>
    <property type="project" value="InterPro"/>
</dbReference>
<dbReference type="AlphaFoldDB" id="A0A1G7BQE7"/>
<protein>
    <submittedName>
        <fullName evidence="2">Predicted ester cyclase</fullName>
    </submittedName>
</protein>
<dbReference type="SUPFAM" id="SSF54427">
    <property type="entry name" value="NTF2-like"/>
    <property type="match status" value="2"/>
</dbReference>
<dbReference type="Pfam" id="PF07366">
    <property type="entry name" value="SnoaL"/>
    <property type="match status" value="2"/>
</dbReference>
<dbReference type="STRING" id="282683.SAMN04488105_102303"/>
<dbReference type="InterPro" id="IPR009959">
    <property type="entry name" value="Cyclase_SnoaL-like"/>
</dbReference>
<name>A0A1G7BQE7_9RHOB</name>
<dbReference type="Proteomes" id="UP000198994">
    <property type="component" value="Unassembled WGS sequence"/>
</dbReference>
<dbReference type="RefSeq" id="WP_089955848.1">
    <property type="nucleotide sequence ID" value="NZ_FNAV01000002.1"/>
</dbReference>
<dbReference type="Gene3D" id="3.10.450.50">
    <property type="match status" value="2"/>
</dbReference>
<evidence type="ECO:0000313" key="3">
    <source>
        <dbReference type="Proteomes" id="UP000198994"/>
    </source>
</evidence>